<dbReference type="Pfam" id="PF00015">
    <property type="entry name" value="MCPsignal"/>
    <property type="match status" value="1"/>
</dbReference>
<comment type="subcellular location">
    <subcellularLocation>
        <location evidence="1">Cell membrane</location>
        <topology evidence="1">Multi-pass membrane protein</topology>
    </subcellularLocation>
</comment>
<feature type="transmembrane region" description="Helical" evidence="11">
    <location>
        <begin position="21"/>
        <end position="41"/>
    </location>
</feature>
<dbReference type="Gene3D" id="1.10.287.950">
    <property type="entry name" value="Methyl-accepting chemotaxis protein"/>
    <property type="match status" value="1"/>
</dbReference>
<dbReference type="PANTHER" id="PTHR32089">
    <property type="entry name" value="METHYL-ACCEPTING CHEMOTAXIS PROTEIN MCPB"/>
    <property type="match status" value="1"/>
</dbReference>
<keyword evidence="10" id="KW-0175">Coiled coil</keyword>
<keyword evidence="3" id="KW-0145">Chemotaxis</keyword>
<keyword evidence="5 11" id="KW-1133">Transmembrane helix</keyword>
<dbReference type="GO" id="GO:0005886">
    <property type="term" value="C:plasma membrane"/>
    <property type="evidence" value="ECO:0007669"/>
    <property type="project" value="UniProtKB-SubCell"/>
</dbReference>
<evidence type="ECO:0000256" key="2">
    <source>
        <dbReference type="ARBA" id="ARBA00022475"/>
    </source>
</evidence>
<evidence type="ECO:0000256" key="1">
    <source>
        <dbReference type="ARBA" id="ARBA00004651"/>
    </source>
</evidence>
<keyword evidence="6 11" id="KW-0472">Membrane</keyword>
<dbReference type="InterPro" id="IPR029151">
    <property type="entry name" value="Sensor-like_sf"/>
</dbReference>
<dbReference type="Gene3D" id="6.10.340.10">
    <property type="match status" value="1"/>
</dbReference>
<dbReference type="PROSITE" id="PS50885">
    <property type="entry name" value="HAMP"/>
    <property type="match status" value="1"/>
</dbReference>
<dbReference type="InterPro" id="IPR003660">
    <property type="entry name" value="HAMP_dom"/>
</dbReference>
<evidence type="ECO:0000259" key="13">
    <source>
        <dbReference type="PROSITE" id="PS50885"/>
    </source>
</evidence>
<dbReference type="CDD" id="cd06225">
    <property type="entry name" value="HAMP"/>
    <property type="match status" value="1"/>
</dbReference>
<dbReference type="OrthoDB" id="5759972at2"/>
<reference evidence="14 15" key="1">
    <citation type="submission" date="2018-02" db="EMBL/GenBank/DDBJ databases">
        <title>Genome sequence of Desulfovibrio carbinolicus DSM 3852.</title>
        <authorList>
            <person name="Wilbanks E."/>
            <person name="Skennerton C.T."/>
            <person name="Orphan V.J."/>
        </authorList>
    </citation>
    <scope>NUCLEOTIDE SEQUENCE [LARGE SCALE GENOMIC DNA]</scope>
    <source>
        <strain evidence="14 15">DSM 3852</strain>
    </source>
</reference>
<dbReference type="GO" id="GO:0006935">
    <property type="term" value="P:chemotaxis"/>
    <property type="evidence" value="ECO:0007669"/>
    <property type="project" value="UniProtKB-KW"/>
</dbReference>
<evidence type="ECO:0000313" key="14">
    <source>
        <dbReference type="EMBL" id="QAZ66988.1"/>
    </source>
</evidence>
<keyword evidence="15" id="KW-1185">Reference proteome</keyword>
<dbReference type="CDD" id="cd11386">
    <property type="entry name" value="MCP_signal"/>
    <property type="match status" value="1"/>
</dbReference>
<feature type="coiled-coil region" evidence="10">
    <location>
        <begin position="360"/>
        <end position="404"/>
    </location>
</feature>
<dbReference type="PANTHER" id="PTHR32089:SF112">
    <property type="entry name" value="LYSOZYME-LIKE PROTEIN-RELATED"/>
    <property type="match status" value="1"/>
</dbReference>
<dbReference type="Proteomes" id="UP000293296">
    <property type="component" value="Chromosome"/>
</dbReference>
<evidence type="ECO:0000256" key="3">
    <source>
        <dbReference type="ARBA" id="ARBA00022500"/>
    </source>
</evidence>
<organism evidence="14 15">
    <name type="scientific">Solidesulfovibrio carbinolicus</name>
    <dbReference type="NCBI Taxonomy" id="296842"/>
    <lineage>
        <taxon>Bacteria</taxon>
        <taxon>Pseudomonadati</taxon>
        <taxon>Thermodesulfobacteriota</taxon>
        <taxon>Desulfovibrionia</taxon>
        <taxon>Desulfovibrionales</taxon>
        <taxon>Desulfovibrionaceae</taxon>
        <taxon>Solidesulfovibrio</taxon>
    </lineage>
</organism>
<dbReference type="AlphaFoldDB" id="A0A4P6HPB5"/>
<dbReference type="Gene3D" id="3.30.450.20">
    <property type="entry name" value="PAS domain"/>
    <property type="match status" value="1"/>
</dbReference>
<comment type="similarity">
    <text evidence="8">Belongs to the methyl-accepting chemotaxis (MCP) protein family.</text>
</comment>
<evidence type="ECO:0000256" key="7">
    <source>
        <dbReference type="ARBA" id="ARBA00023224"/>
    </source>
</evidence>
<evidence type="ECO:0000256" key="5">
    <source>
        <dbReference type="ARBA" id="ARBA00022989"/>
    </source>
</evidence>
<dbReference type="SMART" id="SM00304">
    <property type="entry name" value="HAMP"/>
    <property type="match status" value="1"/>
</dbReference>
<evidence type="ECO:0000259" key="12">
    <source>
        <dbReference type="PROSITE" id="PS50111"/>
    </source>
</evidence>
<evidence type="ECO:0000256" key="10">
    <source>
        <dbReference type="SAM" id="Coils"/>
    </source>
</evidence>
<dbReference type="GO" id="GO:0007165">
    <property type="term" value="P:signal transduction"/>
    <property type="evidence" value="ECO:0007669"/>
    <property type="project" value="UniProtKB-KW"/>
</dbReference>
<sequence>MARLLHNKHRCNMQMGLQSKLLMPTILSIVASMALAGLFSYRKASDELWNELISSSQNIADTVCKGLNIYTEDIKNVLVMQSRSDFITGYVAAPAKDGTTQQKALAALKELLAFDSSIDAGFILDEKGGVLLSTDPGITGSYADRGYFQQAIKGETNYSEPLLSRSTGKPVFLVATPVAVGGRPAGVLVVRVNLAKFSEDMVAPVKVGQNGYAFIVDKAGVVFSHPDAGRILKFKLAEFDWGRKLLSMARGVVEYQMDGLAKAAVFTRDKNTGWTVAVTVNADDIARSSQAVRNATLLFGGAGTLVVCLLIVLVTRKIVADLARCVAFAGAVAEGELGRTLSLARRDELGALSDSLDAMVVKLRAMIETATAKTREAEEQTEIARQATARADEARTRAEQAKREGMLAAAGRLEGVVAVVSSASAELSSQVEESNHGAQEQARRTAETATAMEEMNATVLEVARNAGRAAETVHDAKRKAEQGAEVVDEAVASIGLVRDKATELSRDMHALGKQAGDISQIMTTINDIADQTNLLALNAAIEAARAGEAGRGFAVVADEVRKLAEKTMAATREVGAAIIGIQQGTQKNVDNFEAAAKLIGQATDQAGGSGVALKEIVALVEDATDQVRSIATAAEEQSAASEEINRSVDDINRISTEVSQAMSHSAQAVSELAEQAQELRALIASLKEQ</sequence>
<evidence type="ECO:0000256" key="4">
    <source>
        <dbReference type="ARBA" id="ARBA00022692"/>
    </source>
</evidence>
<evidence type="ECO:0000256" key="11">
    <source>
        <dbReference type="SAM" id="Phobius"/>
    </source>
</evidence>
<proteinExistence type="inferred from homology"/>
<evidence type="ECO:0000256" key="8">
    <source>
        <dbReference type="ARBA" id="ARBA00029447"/>
    </source>
</evidence>
<feature type="domain" description="HAMP" evidence="13">
    <location>
        <begin position="316"/>
        <end position="368"/>
    </location>
</feature>
<keyword evidence="4 11" id="KW-0812">Transmembrane</keyword>
<keyword evidence="7 9" id="KW-0807">Transducer</keyword>
<name>A0A4P6HPB5_9BACT</name>
<protein>
    <submittedName>
        <fullName evidence="14">Chemotaxis protein</fullName>
    </submittedName>
</protein>
<dbReference type="CDD" id="cd12914">
    <property type="entry name" value="PDC1_DGC_like"/>
    <property type="match status" value="1"/>
</dbReference>
<dbReference type="CDD" id="cd12912">
    <property type="entry name" value="PDC2_MCP_like"/>
    <property type="match status" value="1"/>
</dbReference>
<keyword evidence="2" id="KW-1003">Cell membrane</keyword>
<dbReference type="FunFam" id="1.10.287.950:FF:000001">
    <property type="entry name" value="Methyl-accepting chemotaxis sensory transducer"/>
    <property type="match status" value="1"/>
</dbReference>
<dbReference type="PROSITE" id="PS50111">
    <property type="entry name" value="CHEMOTAXIS_TRANSDUC_2"/>
    <property type="match status" value="1"/>
</dbReference>
<feature type="domain" description="Methyl-accepting transducer" evidence="12">
    <location>
        <begin position="416"/>
        <end position="652"/>
    </location>
</feature>
<accession>A0A4P6HPB5</accession>
<dbReference type="InterPro" id="IPR033479">
    <property type="entry name" value="dCache_1"/>
</dbReference>
<evidence type="ECO:0000256" key="6">
    <source>
        <dbReference type="ARBA" id="ARBA00023136"/>
    </source>
</evidence>
<evidence type="ECO:0000256" key="9">
    <source>
        <dbReference type="PROSITE-ProRule" id="PRU00284"/>
    </source>
</evidence>
<dbReference type="SMART" id="SM00283">
    <property type="entry name" value="MA"/>
    <property type="match status" value="1"/>
</dbReference>
<evidence type="ECO:0000313" key="15">
    <source>
        <dbReference type="Proteomes" id="UP000293296"/>
    </source>
</evidence>
<dbReference type="Pfam" id="PF00672">
    <property type="entry name" value="HAMP"/>
    <property type="match status" value="1"/>
</dbReference>
<dbReference type="SUPFAM" id="SSF103190">
    <property type="entry name" value="Sensory domain-like"/>
    <property type="match status" value="1"/>
</dbReference>
<dbReference type="SUPFAM" id="SSF58104">
    <property type="entry name" value="Methyl-accepting chemotaxis protein (MCP) signaling domain"/>
    <property type="match status" value="1"/>
</dbReference>
<dbReference type="InterPro" id="IPR004089">
    <property type="entry name" value="MCPsignal_dom"/>
</dbReference>
<gene>
    <name evidence="14" type="ORF">C3Y92_06960</name>
</gene>
<dbReference type="KEGG" id="dcb:C3Y92_06960"/>
<dbReference type="Pfam" id="PF02743">
    <property type="entry name" value="dCache_1"/>
    <property type="match status" value="1"/>
</dbReference>
<dbReference type="EMBL" id="CP026538">
    <property type="protein sequence ID" value="QAZ66988.1"/>
    <property type="molecule type" value="Genomic_DNA"/>
</dbReference>